<keyword evidence="3" id="KW-1185">Reference proteome</keyword>
<dbReference type="OrthoDB" id="9402762at2759"/>
<reference evidence="2 3" key="1">
    <citation type="journal article" date="2012" name="Science">
        <title>The Paleozoic origin of enzymatic lignin decomposition reconstructed from 31 fungal genomes.</title>
        <authorList>
            <person name="Floudas D."/>
            <person name="Binder M."/>
            <person name="Riley R."/>
            <person name="Barry K."/>
            <person name="Blanchette R.A."/>
            <person name="Henrissat B."/>
            <person name="Martinez A.T."/>
            <person name="Otillar R."/>
            <person name="Spatafora J.W."/>
            <person name="Yadav J.S."/>
            <person name="Aerts A."/>
            <person name="Benoit I."/>
            <person name="Boyd A."/>
            <person name="Carlson A."/>
            <person name="Copeland A."/>
            <person name="Coutinho P.M."/>
            <person name="de Vries R.P."/>
            <person name="Ferreira P."/>
            <person name="Findley K."/>
            <person name="Foster B."/>
            <person name="Gaskell J."/>
            <person name="Glotzer D."/>
            <person name="Gorecki P."/>
            <person name="Heitman J."/>
            <person name="Hesse C."/>
            <person name="Hori C."/>
            <person name="Igarashi K."/>
            <person name="Jurgens J.A."/>
            <person name="Kallen N."/>
            <person name="Kersten P."/>
            <person name="Kohler A."/>
            <person name="Kuees U."/>
            <person name="Kumar T.K.A."/>
            <person name="Kuo A."/>
            <person name="LaButti K."/>
            <person name="Larrondo L.F."/>
            <person name="Lindquist E."/>
            <person name="Ling A."/>
            <person name="Lombard V."/>
            <person name="Lucas S."/>
            <person name="Lundell T."/>
            <person name="Martin R."/>
            <person name="McLaughlin D.J."/>
            <person name="Morgenstern I."/>
            <person name="Morin E."/>
            <person name="Murat C."/>
            <person name="Nagy L.G."/>
            <person name="Nolan M."/>
            <person name="Ohm R.A."/>
            <person name="Patyshakuliyeva A."/>
            <person name="Rokas A."/>
            <person name="Ruiz-Duenas F.J."/>
            <person name="Sabat G."/>
            <person name="Salamov A."/>
            <person name="Samejima M."/>
            <person name="Schmutz J."/>
            <person name="Slot J.C."/>
            <person name="St John F."/>
            <person name="Stenlid J."/>
            <person name="Sun H."/>
            <person name="Sun S."/>
            <person name="Syed K."/>
            <person name="Tsang A."/>
            <person name="Wiebenga A."/>
            <person name="Young D."/>
            <person name="Pisabarro A."/>
            <person name="Eastwood D.C."/>
            <person name="Martin F."/>
            <person name="Cullen D."/>
            <person name="Grigoriev I.V."/>
            <person name="Hibbett D.S."/>
        </authorList>
    </citation>
    <scope>NUCLEOTIDE SEQUENCE [LARGE SCALE GENOMIC DNA]</scope>
    <source>
        <strain evidence="2 3">DJM-731 SS1</strain>
    </source>
</reference>
<organism evidence="2 3">
    <name type="scientific">Dacryopinax primogenitus (strain DJM 731)</name>
    <name type="common">Brown rot fungus</name>
    <dbReference type="NCBI Taxonomy" id="1858805"/>
    <lineage>
        <taxon>Eukaryota</taxon>
        <taxon>Fungi</taxon>
        <taxon>Dikarya</taxon>
        <taxon>Basidiomycota</taxon>
        <taxon>Agaricomycotina</taxon>
        <taxon>Dacrymycetes</taxon>
        <taxon>Dacrymycetales</taxon>
        <taxon>Dacrymycetaceae</taxon>
        <taxon>Dacryopinax</taxon>
    </lineage>
</organism>
<feature type="non-terminal residue" evidence="2">
    <location>
        <position position="1"/>
    </location>
</feature>
<dbReference type="HOGENOM" id="CLU_1590333_0_0_1"/>
<feature type="compositionally biased region" description="Low complexity" evidence="1">
    <location>
        <begin position="155"/>
        <end position="168"/>
    </location>
</feature>
<evidence type="ECO:0000313" key="3">
    <source>
        <dbReference type="Proteomes" id="UP000030653"/>
    </source>
</evidence>
<sequence>MESVRRQMNDTASEERRFPSMIAIDLVEAYDDLMNGYEGPADLERDLHIPTLDDLLKRYKMPQERLTKRRKIIDTARQKQELANQKASEARKAQAAETLAKEREKLSESQKVAAPTAKPAEVKKDENALQLNMANKLGTPPATPPRPATPPVSQSTAASPLPSGSLSL</sequence>
<feature type="compositionally biased region" description="Basic and acidic residues" evidence="1">
    <location>
        <begin position="88"/>
        <end position="108"/>
    </location>
</feature>
<dbReference type="GeneID" id="63688453"/>
<evidence type="ECO:0000256" key="1">
    <source>
        <dbReference type="SAM" id="MobiDB-lite"/>
    </source>
</evidence>
<name>M5FUL4_DACPD</name>
<evidence type="ECO:0000313" key="2">
    <source>
        <dbReference type="EMBL" id="EJT99164.1"/>
    </source>
</evidence>
<gene>
    <name evidence="2" type="ORF">DACRYDRAFT_23785</name>
</gene>
<dbReference type="EMBL" id="JH795870">
    <property type="protein sequence ID" value="EJT99164.1"/>
    <property type="molecule type" value="Genomic_DNA"/>
</dbReference>
<accession>M5FUL4</accession>
<feature type="compositionally biased region" description="Pro residues" evidence="1">
    <location>
        <begin position="141"/>
        <end position="150"/>
    </location>
</feature>
<dbReference type="Proteomes" id="UP000030653">
    <property type="component" value="Unassembled WGS sequence"/>
</dbReference>
<feature type="region of interest" description="Disordered" evidence="1">
    <location>
        <begin position="78"/>
        <end position="168"/>
    </location>
</feature>
<dbReference type="AlphaFoldDB" id="M5FUL4"/>
<proteinExistence type="predicted"/>
<dbReference type="STRING" id="1858805.M5FUL4"/>
<protein>
    <submittedName>
        <fullName evidence="2">Uncharacterized protein</fullName>
    </submittedName>
</protein>
<dbReference type="RefSeq" id="XP_040626062.1">
    <property type="nucleotide sequence ID" value="XM_040773391.1"/>
</dbReference>